<accession>A0A6J5P6M7</accession>
<sequence>MKTVPFSDILASVCQLVGLDRTTLNDKAFGAIRDFTGRRLTVIWDREEWPDVQRYMYTWPGMPVQSIQAATNILATETDEFLDTEDSESILTQNQLNTNTTRINFDTNFKRIYLQDFLHDRYKLGTVGESYVKFLNPFYGSVDDGPLTSVSENQYNFTYTTAVDDLGQYITAIDIETDFTNTNYFTYAGPNSPLATKVLFMDNQQLLIQIPQGSLQGLAIYTNDPRQTTRAIPLPFIAEDFADQTPQTFGDDVNYLRTFNTSKQFVQYRLTPPRMFGVKYDPIVTYTAGSQVYFDIGQNTGNYAISDKTKASNGNFFFANTNVSAGVTPSSQTSEIWQILEIPARFRDYLANSVSADFLKSEGRIEEAVTLEQLAETAIQQQIDVLIRQQAQNQRLNMAYTY</sequence>
<reference evidence="1" key="1">
    <citation type="submission" date="2020-04" db="EMBL/GenBank/DDBJ databases">
        <authorList>
            <person name="Chiriac C."/>
            <person name="Salcher M."/>
            <person name="Ghai R."/>
            <person name="Kavagutti S V."/>
        </authorList>
    </citation>
    <scope>NUCLEOTIDE SEQUENCE</scope>
</reference>
<gene>
    <name evidence="1" type="ORF">UFOVP811_9</name>
</gene>
<protein>
    <submittedName>
        <fullName evidence="1">Uncharacterized protein</fullName>
    </submittedName>
</protein>
<proteinExistence type="predicted"/>
<evidence type="ECO:0000313" key="1">
    <source>
        <dbReference type="EMBL" id="CAB4163154.1"/>
    </source>
</evidence>
<dbReference type="EMBL" id="LR796748">
    <property type="protein sequence ID" value="CAB4163154.1"/>
    <property type="molecule type" value="Genomic_DNA"/>
</dbReference>
<name>A0A6J5P6M7_9CAUD</name>
<organism evidence="1">
    <name type="scientific">uncultured Caudovirales phage</name>
    <dbReference type="NCBI Taxonomy" id="2100421"/>
    <lineage>
        <taxon>Viruses</taxon>
        <taxon>Duplodnaviria</taxon>
        <taxon>Heunggongvirae</taxon>
        <taxon>Uroviricota</taxon>
        <taxon>Caudoviricetes</taxon>
        <taxon>Peduoviridae</taxon>
        <taxon>Maltschvirus</taxon>
        <taxon>Maltschvirus maltsch</taxon>
    </lineage>
</organism>